<reference evidence="2" key="1">
    <citation type="submission" date="2014-05" db="EMBL/GenBank/DDBJ databases">
        <authorList>
            <person name="Chronopoulou M."/>
        </authorList>
    </citation>
    <scope>NUCLEOTIDE SEQUENCE</scope>
    <source>
        <tissue evidence="2">Whole organism</tissue>
    </source>
</reference>
<dbReference type="PANTHER" id="PTHR47577:SF2">
    <property type="entry name" value="THAP DOMAIN CONTAINING 9"/>
    <property type="match status" value="1"/>
</dbReference>
<dbReference type="OMA" id="RFLMNIK"/>
<dbReference type="AlphaFoldDB" id="A0A0K2VDX8"/>
<organism evidence="2">
    <name type="scientific">Lepeophtheirus salmonis</name>
    <name type="common">Salmon louse</name>
    <name type="synonym">Caligus salmonis</name>
    <dbReference type="NCBI Taxonomy" id="72036"/>
    <lineage>
        <taxon>Eukaryota</taxon>
        <taxon>Metazoa</taxon>
        <taxon>Ecdysozoa</taxon>
        <taxon>Arthropoda</taxon>
        <taxon>Crustacea</taxon>
        <taxon>Multicrustacea</taxon>
        <taxon>Hexanauplia</taxon>
        <taxon>Copepoda</taxon>
        <taxon>Siphonostomatoida</taxon>
        <taxon>Caligidae</taxon>
        <taxon>Lepeophtheirus</taxon>
    </lineage>
</organism>
<proteinExistence type="predicted"/>
<dbReference type="PANTHER" id="PTHR47577">
    <property type="entry name" value="THAP DOMAIN-CONTAINING PROTEIN 6"/>
    <property type="match status" value="1"/>
</dbReference>
<dbReference type="Pfam" id="PF21788">
    <property type="entry name" value="TNP-like_GBD"/>
    <property type="match status" value="1"/>
</dbReference>
<evidence type="ECO:0000259" key="1">
    <source>
        <dbReference type="Pfam" id="PF21788"/>
    </source>
</evidence>
<dbReference type="InterPro" id="IPR048366">
    <property type="entry name" value="TNP-like_GBD"/>
</dbReference>
<evidence type="ECO:0000313" key="2">
    <source>
        <dbReference type="EMBL" id="CDW48372.1"/>
    </source>
</evidence>
<feature type="domain" description="Transposable element P transposase-like GTP-binding insertion" evidence="1">
    <location>
        <begin position="2"/>
        <end position="65"/>
    </location>
</feature>
<dbReference type="EMBL" id="HACA01031012">
    <property type="protein sequence ID" value="CDW48373.1"/>
    <property type="molecule type" value="Transcribed_RNA"/>
</dbReference>
<sequence length="120" mass="14024">MKIKVNFATQLISSSVVHEIKFYNKDLQLPEFRNSERTVEFLRRFDTLFDFTNSRNLLAKGFKSPRSIGIKDYWKPIFQDMFLYISELKDAFGKPLVKTRKITDFVGFMASITNGINAIE</sequence>
<name>A0A0K2VDX8_LEPSM</name>
<protein>
    <submittedName>
        <fullName evidence="2">THAP domaincontaining protein 9like [Ciona intestinalis]</fullName>
    </submittedName>
</protein>
<accession>A0A0K2VDX8</accession>
<dbReference type="EMBL" id="HACA01031011">
    <property type="protein sequence ID" value="CDW48372.1"/>
    <property type="molecule type" value="Transcribed_RNA"/>
</dbReference>
<dbReference type="OrthoDB" id="6491412at2759"/>